<comment type="caution">
    <text evidence="4">The sequence shown here is derived from an EMBL/GenBank/DDBJ whole genome shotgun (WGS) entry which is preliminary data.</text>
</comment>
<dbReference type="InterPro" id="IPR005656">
    <property type="entry name" value="MmgE_PrpD"/>
</dbReference>
<sequence length="465" mass="48685">MSVASGSPTQQLAAFSAGLRYEHLSQDERRSCARHLLDTVGACVAGVSSDVSRIAAGFARDIVGSGRVAVPGRRERYDSLTAAWLGGAAAHGLEVDDGYRAGSVHPGCVVVPALLAAAAGSDVDGRKLMTALAVGYEVSTRLAEAIHPASRERGFHNTPIVGVFAAACAVGSLRGQDAPTIEQAMGIAASSAAGLFAFLEGGGEIKRLHAGLAAREGLMAALLAERGMTGPRRVIEGQDGFFQAYSGQPVAASFADEIWPRAGATPLNVTRCYMKPYACCRHIHPAIDAVLDVMTSESVEAEAIAEVRSATYEIAAKHARGGWNDMASAQLSYQFCVATAMRHGKVTVEAFGAAARADPKTNAFARLVSVSVDAECQATYPSLRSARVTVILKDGRAFERFVDEPSGSARHPLSDEAVAAKFMDLASPVLGEARSRAAAEALLNIRLTPRIDELLPLLEPATEGA</sequence>
<reference evidence="4 5" key="1">
    <citation type="submission" date="2024-01" db="EMBL/GenBank/DDBJ databases">
        <title>New evidence supports the origin of RcGTA from prophage.</title>
        <authorList>
            <person name="Xu Y."/>
            <person name="Liu B."/>
            <person name="Chen F."/>
        </authorList>
    </citation>
    <scope>NUCLEOTIDE SEQUENCE [LARGE SCALE GENOMIC DNA]</scope>
    <source>
        <strain evidence="4 5">CBW1107-2</strain>
    </source>
</reference>
<evidence type="ECO:0000259" key="3">
    <source>
        <dbReference type="Pfam" id="PF19305"/>
    </source>
</evidence>
<evidence type="ECO:0000259" key="2">
    <source>
        <dbReference type="Pfam" id="PF03972"/>
    </source>
</evidence>
<dbReference type="Proteomes" id="UP001559025">
    <property type="component" value="Unassembled WGS sequence"/>
</dbReference>
<dbReference type="Pfam" id="PF03972">
    <property type="entry name" value="MmgE_PrpD_N"/>
    <property type="match status" value="1"/>
</dbReference>
<accession>A0ABV3WV22</accession>
<dbReference type="SUPFAM" id="SSF103378">
    <property type="entry name" value="2-methylcitrate dehydratase PrpD"/>
    <property type="match status" value="1"/>
</dbReference>
<dbReference type="Gene3D" id="3.30.1330.120">
    <property type="entry name" value="2-methylcitrate dehydratase PrpD"/>
    <property type="match status" value="1"/>
</dbReference>
<evidence type="ECO:0000313" key="4">
    <source>
        <dbReference type="EMBL" id="MEX4008490.1"/>
    </source>
</evidence>
<dbReference type="PANTHER" id="PTHR16943:SF8">
    <property type="entry name" value="2-METHYLCITRATE DEHYDRATASE"/>
    <property type="match status" value="1"/>
</dbReference>
<organism evidence="4 5">
    <name type="scientific">Neoaquamicrobium sediminum</name>
    <dbReference type="NCBI Taxonomy" id="1849104"/>
    <lineage>
        <taxon>Bacteria</taxon>
        <taxon>Pseudomonadati</taxon>
        <taxon>Pseudomonadota</taxon>
        <taxon>Alphaproteobacteria</taxon>
        <taxon>Hyphomicrobiales</taxon>
        <taxon>Phyllobacteriaceae</taxon>
        <taxon>Neoaquamicrobium</taxon>
    </lineage>
</organism>
<keyword evidence="5" id="KW-1185">Reference proteome</keyword>
<dbReference type="InterPro" id="IPR045337">
    <property type="entry name" value="MmgE_PrpD_C"/>
</dbReference>
<dbReference type="Pfam" id="PF19305">
    <property type="entry name" value="MmgE_PrpD_C"/>
    <property type="match status" value="1"/>
</dbReference>
<name>A0ABV3WV22_9HYPH</name>
<dbReference type="InterPro" id="IPR045336">
    <property type="entry name" value="MmgE_PrpD_N"/>
</dbReference>
<evidence type="ECO:0000256" key="1">
    <source>
        <dbReference type="ARBA" id="ARBA00006174"/>
    </source>
</evidence>
<evidence type="ECO:0000313" key="5">
    <source>
        <dbReference type="Proteomes" id="UP001559025"/>
    </source>
</evidence>
<dbReference type="EMBL" id="JAZHFV010000004">
    <property type="protein sequence ID" value="MEX4008490.1"/>
    <property type="molecule type" value="Genomic_DNA"/>
</dbReference>
<dbReference type="Gene3D" id="1.10.4100.10">
    <property type="entry name" value="2-methylcitrate dehydratase PrpD"/>
    <property type="match status" value="1"/>
</dbReference>
<comment type="similarity">
    <text evidence="1">Belongs to the PrpD family.</text>
</comment>
<dbReference type="InterPro" id="IPR042183">
    <property type="entry name" value="MmgE/PrpD_sf_1"/>
</dbReference>
<feature type="domain" description="MmgE/PrpD C-terminal" evidence="3">
    <location>
        <begin position="277"/>
        <end position="442"/>
    </location>
</feature>
<gene>
    <name evidence="4" type="ORF">V1479_14350</name>
</gene>
<dbReference type="RefSeq" id="WP_368803490.1">
    <property type="nucleotide sequence ID" value="NZ_JAZHFV010000004.1"/>
</dbReference>
<dbReference type="InterPro" id="IPR036148">
    <property type="entry name" value="MmgE/PrpD_sf"/>
</dbReference>
<protein>
    <submittedName>
        <fullName evidence="4">MmgE/PrpD family protein</fullName>
    </submittedName>
</protein>
<dbReference type="InterPro" id="IPR042188">
    <property type="entry name" value="MmgE/PrpD_sf_2"/>
</dbReference>
<feature type="domain" description="MmgE/PrpD N-terminal" evidence="2">
    <location>
        <begin position="10"/>
        <end position="249"/>
    </location>
</feature>
<proteinExistence type="inferred from homology"/>
<dbReference type="PANTHER" id="PTHR16943">
    <property type="entry name" value="2-METHYLCITRATE DEHYDRATASE-RELATED"/>
    <property type="match status" value="1"/>
</dbReference>